<organism evidence="2 3">
    <name type="scientific">Enterococcus gallinarum</name>
    <dbReference type="NCBI Taxonomy" id="1353"/>
    <lineage>
        <taxon>Bacteria</taxon>
        <taxon>Bacillati</taxon>
        <taxon>Bacillota</taxon>
        <taxon>Bacilli</taxon>
        <taxon>Lactobacillales</taxon>
        <taxon>Enterococcaceae</taxon>
        <taxon>Enterococcus</taxon>
    </lineage>
</organism>
<dbReference type="Pfam" id="PF02230">
    <property type="entry name" value="Abhydrolase_2"/>
    <property type="match status" value="1"/>
</dbReference>
<keyword evidence="2" id="KW-0378">Hydrolase</keyword>
<dbReference type="SUPFAM" id="SSF53474">
    <property type="entry name" value="alpha/beta-Hydrolases"/>
    <property type="match status" value="1"/>
</dbReference>
<evidence type="ECO:0000313" key="3">
    <source>
        <dbReference type="Proteomes" id="UP001241571"/>
    </source>
</evidence>
<proteinExistence type="predicted"/>
<dbReference type="EMBL" id="JASUBT010000003">
    <property type="protein sequence ID" value="MDL4935342.1"/>
    <property type="molecule type" value="Genomic_DNA"/>
</dbReference>
<evidence type="ECO:0000313" key="2">
    <source>
        <dbReference type="EMBL" id="MDL4935342.1"/>
    </source>
</evidence>
<dbReference type="InterPro" id="IPR003140">
    <property type="entry name" value="PLipase/COase/thioEstase"/>
</dbReference>
<evidence type="ECO:0000259" key="1">
    <source>
        <dbReference type="Pfam" id="PF02230"/>
    </source>
</evidence>
<feature type="domain" description="Phospholipase/carboxylesterase/thioesterase" evidence="1">
    <location>
        <begin position="3"/>
        <end position="197"/>
    </location>
</feature>
<dbReference type="GO" id="GO:0016787">
    <property type="term" value="F:hydrolase activity"/>
    <property type="evidence" value="ECO:0007669"/>
    <property type="project" value="UniProtKB-KW"/>
</dbReference>
<protein>
    <submittedName>
        <fullName evidence="2">Alpha/beta hydrolase</fullName>
    </submittedName>
</protein>
<dbReference type="Gene3D" id="3.40.50.1820">
    <property type="entry name" value="alpha/beta hydrolase"/>
    <property type="match status" value="1"/>
</dbReference>
<name>A0ABD4ZRH6_ENTGA</name>
<dbReference type="Proteomes" id="UP001241571">
    <property type="component" value="Unassembled WGS sequence"/>
</dbReference>
<dbReference type="RefSeq" id="WP_103300439.1">
    <property type="nucleotide sequence ID" value="NZ_CP078505.1"/>
</dbReference>
<dbReference type="AlphaFoldDB" id="A0ABD4ZRH6"/>
<reference evidence="2 3" key="1">
    <citation type="submission" date="2023-06" db="EMBL/GenBank/DDBJ databases">
        <title>Acute promotion of culturable opportunistic pathogens and persistent increase of antibiotic resistance following antibiotic exposure in mouse gut microbiota.</title>
        <authorList>
            <person name="Li L."/>
            <person name="Wang B."/>
            <person name="Sun Y."/>
            <person name="Wang M."/>
            <person name="Xu H."/>
        </authorList>
    </citation>
    <scope>NUCLEOTIDE SEQUENCE [LARGE SCALE GENOMIC DNA]</scope>
    <source>
        <strain evidence="2 3">CRI2_2</strain>
    </source>
</reference>
<accession>A0ABD4ZRH6</accession>
<gene>
    <name evidence="2" type="ORF">QRX88_06360</name>
</gene>
<comment type="caution">
    <text evidence="2">The sequence shown here is derived from an EMBL/GenBank/DDBJ whole genome shotgun (WGS) entry which is preliminary data.</text>
</comment>
<dbReference type="InterPro" id="IPR029058">
    <property type="entry name" value="AB_hydrolase_fold"/>
</dbReference>
<sequence>MNFIFHQGKPAAPVLVLLHGTGGDERSLLDLGHDLDPQASLLGIRGNVLENGMPRYFKRLSEGIYDEEDLMFRGQELAAFIQEVAKEKGFSIEQVVLVGYSNGANIALNLLLEFSALFQKAILYHPMYPVSKLPNHLLAQTNVFMSFGLKDPIVSVEDSKYVQAIFESRGAQIEYVWTPSHQLTYQEVEKSRKWLKQLVEK</sequence>